<evidence type="ECO:0000313" key="1">
    <source>
        <dbReference type="EMBL" id="GBN65542.1"/>
    </source>
</evidence>
<protein>
    <submittedName>
        <fullName evidence="1">Uncharacterized protein</fullName>
    </submittedName>
</protein>
<proteinExistence type="predicted"/>
<dbReference type="AlphaFoldDB" id="A0A4Y2QQ87"/>
<accession>A0A4Y2QQ87</accession>
<organism evidence="1 2">
    <name type="scientific">Araneus ventricosus</name>
    <name type="common">Orbweaver spider</name>
    <name type="synonym">Epeira ventricosa</name>
    <dbReference type="NCBI Taxonomy" id="182803"/>
    <lineage>
        <taxon>Eukaryota</taxon>
        <taxon>Metazoa</taxon>
        <taxon>Ecdysozoa</taxon>
        <taxon>Arthropoda</taxon>
        <taxon>Chelicerata</taxon>
        <taxon>Arachnida</taxon>
        <taxon>Araneae</taxon>
        <taxon>Araneomorphae</taxon>
        <taxon>Entelegynae</taxon>
        <taxon>Araneoidea</taxon>
        <taxon>Araneidae</taxon>
        <taxon>Araneus</taxon>
    </lineage>
</organism>
<keyword evidence="2" id="KW-1185">Reference proteome</keyword>
<name>A0A4Y2QQ87_ARAVE</name>
<gene>
    <name evidence="1" type="ORF">AVEN_58730_1</name>
</gene>
<dbReference type="EMBL" id="BGPR01014521">
    <property type="protein sequence ID" value="GBN65542.1"/>
    <property type="molecule type" value="Genomic_DNA"/>
</dbReference>
<sequence>MRYENEIRNPADLRRASEVMCLAQNFNNVTSWSALYFAEGRPRCSLYFGVGESQVRDPISKKIQRVYDRGKLQGSFGTESGQVKRAALELASLSRDTGHTRINLHRFEMHQARRQGGSFVELGNELLPSDYEPRGPSDSHVLGGDDGNLDRNSGSCYSNYDNMLVSII</sequence>
<dbReference type="Proteomes" id="UP000499080">
    <property type="component" value="Unassembled WGS sequence"/>
</dbReference>
<reference evidence="1 2" key="1">
    <citation type="journal article" date="2019" name="Sci. Rep.">
        <title>Orb-weaving spider Araneus ventricosus genome elucidates the spidroin gene catalogue.</title>
        <authorList>
            <person name="Kono N."/>
            <person name="Nakamura H."/>
            <person name="Ohtoshi R."/>
            <person name="Moran D.A.P."/>
            <person name="Shinohara A."/>
            <person name="Yoshida Y."/>
            <person name="Fujiwara M."/>
            <person name="Mori M."/>
            <person name="Tomita M."/>
            <person name="Arakawa K."/>
        </authorList>
    </citation>
    <scope>NUCLEOTIDE SEQUENCE [LARGE SCALE GENOMIC DNA]</scope>
</reference>
<evidence type="ECO:0000313" key="2">
    <source>
        <dbReference type="Proteomes" id="UP000499080"/>
    </source>
</evidence>
<comment type="caution">
    <text evidence="1">The sequence shown here is derived from an EMBL/GenBank/DDBJ whole genome shotgun (WGS) entry which is preliminary data.</text>
</comment>